<dbReference type="GO" id="GO:0045892">
    <property type="term" value="P:negative regulation of DNA-templated transcription"/>
    <property type="evidence" value="ECO:0007669"/>
    <property type="project" value="TreeGrafter"/>
</dbReference>
<protein>
    <recommendedName>
        <fullName evidence="5">Glycerol operon regulatory protein</fullName>
    </recommendedName>
</protein>
<dbReference type="EMBL" id="CP011974">
    <property type="protein sequence ID" value="AKO91836.1"/>
    <property type="molecule type" value="Genomic_DNA"/>
</dbReference>
<gene>
    <name evidence="6" type="ORF">BEH_06775</name>
</gene>
<proteinExistence type="predicted"/>
<sequence>MSKDKEERKRFSTLENALHVLELFSVEEPELGISEIANKLGIANSTAHRLVTSLRSEGFITKDAHTNLYRLGTSILALGNVIIKHSKIYNISQSILKSLVQQTNETAHIAVLREFEAMYLNKIVCSHPVRLLSYIGKCNPVHCTSTGQVLLAHQSKRFIEELFQKKLQRYTSKTIIDPASLLDRLQKIKKQGYALSVEELHKGVSSISAPIYNLKGNVIASVTIAGPVQRINNNMTSNLVKSVIQSANEISQLLHYK</sequence>
<dbReference type="Proteomes" id="UP000036202">
    <property type="component" value="Chromosome"/>
</dbReference>
<dbReference type="PANTHER" id="PTHR30136">
    <property type="entry name" value="HELIX-TURN-HELIX TRANSCRIPTIONAL REGULATOR, ICLR FAMILY"/>
    <property type="match status" value="1"/>
</dbReference>
<evidence type="ECO:0000256" key="4">
    <source>
        <dbReference type="ARBA" id="ARBA00058938"/>
    </source>
</evidence>
<dbReference type="InterPro" id="IPR050707">
    <property type="entry name" value="HTH_MetabolicPath_Reg"/>
</dbReference>
<dbReference type="InterPro" id="IPR036388">
    <property type="entry name" value="WH-like_DNA-bd_sf"/>
</dbReference>
<dbReference type="PANTHER" id="PTHR30136:SF35">
    <property type="entry name" value="HTH-TYPE TRANSCRIPTIONAL REGULATOR RV1719"/>
    <property type="match status" value="1"/>
</dbReference>
<reference evidence="6 7" key="1">
    <citation type="journal article" date="2015" name="PLoS ONE">
        <title>Genome Sequence of Bacillus endophyticus and Analysis of Its Companion Mechanism in the Ketogulonigenium vulgare-Bacillus Strain Consortium.</title>
        <authorList>
            <person name="Jia N."/>
            <person name="Du J."/>
            <person name="Ding M.Z."/>
            <person name="Gao F."/>
            <person name="Yuan Y.J."/>
        </authorList>
    </citation>
    <scope>NUCLEOTIDE SEQUENCE [LARGE SCALE GENOMIC DNA]</scope>
    <source>
        <strain evidence="6 7">Hbe603</strain>
    </source>
</reference>
<keyword evidence="1" id="KW-0805">Transcription regulation</keyword>
<comment type="function">
    <text evidence="4">May be an activator protein for the gylABX operon.</text>
</comment>
<dbReference type="GO" id="GO:0003700">
    <property type="term" value="F:DNA-binding transcription factor activity"/>
    <property type="evidence" value="ECO:0007669"/>
    <property type="project" value="TreeGrafter"/>
</dbReference>
<dbReference type="Pfam" id="PF09339">
    <property type="entry name" value="HTH_IclR"/>
    <property type="match status" value="1"/>
</dbReference>
<keyword evidence="7" id="KW-1185">Reference proteome</keyword>
<dbReference type="SUPFAM" id="SSF46785">
    <property type="entry name" value="Winged helix' DNA-binding domain"/>
    <property type="match status" value="1"/>
</dbReference>
<reference evidence="7" key="2">
    <citation type="submission" date="2015-06" db="EMBL/GenBank/DDBJ databases">
        <title>Genome Sequence of Bacillus endophyticus and Analysis of its Companion Mechanism in the Ketogulonigenium vulgare-Bacillus strain Consortium.</title>
        <authorList>
            <person name="Jia N."/>
            <person name="Du J."/>
            <person name="Ding M.-Z."/>
            <person name="Gao F."/>
            <person name="Yuan Y.-J."/>
        </authorList>
    </citation>
    <scope>NUCLEOTIDE SEQUENCE [LARGE SCALE GENOMIC DNA]</scope>
    <source>
        <strain evidence="7">Hbe603</strain>
    </source>
</reference>
<dbReference type="InterPro" id="IPR029016">
    <property type="entry name" value="GAF-like_dom_sf"/>
</dbReference>
<keyword evidence="2" id="KW-0238">DNA-binding</keyword>
<dbReference type="SMART" id="SM00346">
    <property type="entry name" value="HTH_ICLR"/>
    <property type="match status" value="1"/>
</dbReference>
<dbReference type="InterPro" id="IPR005471">
    <property type="entry name" value="Tscrpt_reg_IclR_N"/>
</dbReference>
<evidence type="ECO:0000256" key="2">
    <source>
        <dbReference type="ARBA" id="ARBA00023125"/>
    </source>
</evidence>
<dbReference type="PROSITE" id="PS51077">
    <property type="entry name" value="HTH_ICLR"/>
    <property type="match status" value="1"/>
</dbReference>
<evidence type="ECO:0000256" key="3">
    <source>
        <dbReference type="ARBA" id="ARBA00023163"/>
    </source>
</evidence>
<evidence type="ECO:0000313" key="7">
    <source>
        <dbReference type="Proteomes" id="UP000036202"/>
    </source>
</evidence>
<evidence type="ECO:0000313" key="6">
    <source>
        <dbReference type="EMBL" id="AKO91836.1"/>
    </source>
</evidence>
<dbReference type="GO" id="GO:0003677">
    <property type="term" value="F:DNA binding"/>
    <property type="evidence" value="ECO:0007669"/>
    <property type="project" value="UniProtKB-KW"/>
</dbReference>
<dbReference type="Gene3D" id="3.30.450.40">
    <property type="match status" value="1"/>
</dbReference>
<dbReference type="InterPro" id="IPR036390">
    <property type="entry name" value="WH_DNA-bd_sf"/>
</dbReference>
<dbReference type="PATRIC" id="fig|135735.6.peg.1361"/>
<dbReference type="SUPFAM" id="SSF55781">
    <property type="entry name" value="GAF domain-like"/>
    <property type="match status" value="1"/>
</dbReference>
<name>A0A1X7F874_9BACI</name>
<dbReference type="InterPro" id="IPR014757">
    <property type="entry name" value="Tscrpt_reg_IclR_C"/>
</dbReference>
<accession>A0A1X7F874</accession>
<dbReference type="PROSITE" id="PS51078">
    <property type="entry name" value="ICLR_ED"/>
    <property type="match status" value="1"/>
</dbReference>
<dbReference type="OrthoDB" id="9778379at2"/>
<dbReference type="Gene3D" id="1.10.10.10">
    <property type="entry name" value="Winged helix-like DNA-binding domain superfamily/Winged helix DNA-binding domain"/>
    <property type="match status" value="1"/>
</dbReference>
<dbReference type="FunFam" id="1.10.10.10:FF:000056">
    <property type="entry name" value="IclR family transcriptional regulator"/>
    <property type="match status" value="1"/>
</dbReference>
<dbReference type="RefSeq" id="WP_046216835.1">
    <property type="nucleotide sequence ID" value="NZ_CP011974.1"/>
</dbReference>
<dbReference type="Pfam" id="PF01614">
    <property type="entry name" value="IclR_C"/>
    <property type="match status" value="1"/>
</dbReference>
<dbReference type="KEGG" id="beo:BEH_06775"/>
<keyword evidence="3" id="KW-0804">Transcription</keyword>
<accession>A0A0H4KGB3</accession>
<organism evidence="6 7">
    <name type="scientific">Priestia filamentosa</name>
    <dbReference type="NCBI Taxonomy" id="1402861"/>
    <lineage>
        <taxon>Bacteria</taxon>
        <taxon>Bacillati</taxon>
        <taxon>Bacillota</taxon>
        <taxon>Bacilli</taxon>
        <taxon>Bacillales</taxon>
        <taxon>Bacillaceae</taxon>
        <taxon>Priestia</taxon>
    </lineage>
</organism>
<evidence type="ECO:0000256" key="1">
    <source>
        <dbReference type="ARBA" id="ARBA00023015"/>
    </source>
</evidence>
<evidence type="ECO:0000256" key="5">
    <source>
        <dbReference type="ARBA" id="ARBA00070406"/>
    </source>
</evidence>
<dbReference type="AlphaFoldDB" id="A0A1X7F874"/>
<dbReference type="GeneID" id="93702597"/>